<evidence type="ECO:0000259" key="5">
    <source>
        <dbReference type="Pfam" id="PF25917"/>
    </source>
</evidence>
<evidence type="ECO:0000256" key="1">
    <source>
        <dbReference type="ARBA" id="ARBA00004196"/>
    </source>
</evidence>
<feature type="domain" description="Multidrug resistance protein MdtA-like barrel-sandwich hybrid" evidence="5">
    <location>
        <begin position="76"/>
        <end position="218"/>
    </location>
</feature>
<dbReference type="InterPro" id="IPR058624">
    <property type="entry name" value="MdtA-like_HH"/>
</dbReference>
<keyword evidence="3" id="KW-0175">Coiled coil</keyword>
<evidence type="ECO:0000313" key="8">
    <source>
        <dbReference type="EMBL" id="EKE78918.1"/>
    </source>
</evidence>
<dbReference type="Pfam" id="PF25917">
    <property type="entry name" value="BSH_RND"/>
    <property type="match status" value="1"/>
</dbReference>
<evidence type="ECO:0000259" key="4">
    <source>
        <dbReference type="Pfam" id="PF25876"/>
    </source>
</evidence>
<comment type="similarity">
    <text evidence="2">Belongs to the membrane fusion protein (MFP) (TC 8.A.1) family.</text>
</comment>
<dbReference type="Gene3D" id="1.10.287.470">
    <property type="entry name" value="Helix hairpin bin"/>
    <property type="match status" value="1"/>
</dbReference>
<evidence type="ECO:0000256" key="3">
    <source>
        <dbReference type="SAM" id="Coils"/>
    </source>
</evidence>
<dbReference type="EMBL" id="AMRL01000001">
    <property type="protein sequence ID" value="EKE78918.1"/>
    <property type="molecule type" value="Genomic_DNA"/>
</dbReference>
<dbReference type="Pfam" id="PF25876">
    <property type="entry name" value="HH_MFP_RND"/>
    <property type="match status" value="1"/>
</dbReference>
<dbReference type="InterPro" id="IPR058625">
    <property type="entry name" value="MdtA-like_BSH"/>
</dbReference>
<protein>
    <submittedName>
        <fullName evidence="8">RND family efflux transporter MFP subunit</fullName>
    </submittedName>
</protein>
<dbReference type="InterPro" id="IPR058626">
    <property type="entry name" value="MdtA-like_b-barrel"/>
</dbReference>
<dbReference type="SUPFAM" id="SSF111369">
    <property type="entry name" value="HlyD-like secretion proteins"/>
    <property type="match status" value="1"/>
</dbReference>
<dbReference type="InterPro" id="IPR058627">
    <property type="entry name" value="MdtA-like_C"/>
</dbReference>
<dbReference type="GO" id="GO:0022857">
    <property type="term" value="F:transmembrane transporter activity"/>
    <property type="evidence" value="ECO:0007669"/>
    <property type="project" value="InterPro"/>
</dbReference>
<evidence type="ECO:0000259" key="6">
    <source>
        <dbReference type="Pfam" id="PF25944"/>
    </source>
</evidence>
<dbReference type="Gene3D" id="2.40.50.100">
    <property type="match status" value="1"/>
</dbReference>
<dbReference type="PANTHER" id="PTHR30158">
    <property type="entry name" value="ACRA/E-RELATED COMPONENT OF DRUG EFFLUX TRANSPORTER"/>
    <property type="match status" value="1"/>
</dbReference>
<feature type="coiled-coil region" evidence="3">
    <location>
        <begin position="116"/>
        <end position="143"/>
    </location>
</feature>
<sequence length="409" mass="43098">MNKALRRLLGAALVLGVTAAGGGLFLTQGWHAVLADDTPAPAAQAPSAVPVSVATVERRETGLWNEFSGRLEAVERVDIRSRVSGAVQSVHFREGGLVRKGDLLIIIDPDPYKAEVARLQAEVAAAETRVSFARKERDRAQQLQQSNRGTISQSVVDQRVSAYTEAVANLRAAQAGLQAAQLNLGYTEIKAPVSGRVGKLEITVGNLVAAGPGAPVLTNLVSVDPIYAGFDVNERIVSASLHDLAAQGTPGAIDRIPVQMGTIGSGGTDHTGQLQLIDNAVDARSGTVRVRAQFDNSQGLLMPGQFVRLRMGEAKADSLLVISERAIGTDQDKKFVLVVDGENKVGYREVALGASTEDGLRVVTSGLEAGERIVVNGLHRVRPGAVVAPQMVSMYNPSKPAGSTSVAQR</sequence>
<feature type="domain" description="Multidrug resistance protein MdtA-like beta-barrel" evidence="6">
    <location>
        <begin position="266"/>
        <end position="313"/>
    </location>
</feature>
<keyword evidence="9" id="KW-1185">Reference proteome</keyword>
<dbReference type="GO" id="GO:0046677">
    <property type="term" value="P:response to antibiotic"/>
    <property type="evidence" value="ECO:0007669"/>
    <property type="project" value="TreeGrafter"/>
</dbReference>
<comment type="caution">
    <text evidence="8">The sequence shown here is derived from an EMBL/GenBank/DDBJ whole genome shotgun (WGS) entry which is preliminary data.</text>
</comment>
<dbReference type="GO" id="GO:0030313">
    <property type="term" value="C:cell envelope"/>
    <property type="evidence" value="ECO:0007669"/>
    <property type="project" value="UniProtKB-SubCell"/>
</dbReference>
<gene>
    <name evidence="8" type="ORF">P24_01165</name>
</gene>
<feature type="domain" description="Multidrug resistance protein MdtA-like C-terminal permuted SH3" evidence="7">
    <location>
        <begin position="321"/>
        <end position="380"/>
    </location>
</feature>
<dbReference type="InterPro" id="IPR006143">
    <property type="entry name" value="RND_pump_MFP"/>
</dbReference>
<dbReference type="Pfam" id="PF25967">
    <property type="entry name" value="RND-MFP_C"/>
    <property type="match status" value="1"/>
</dbReference>
<evidence type="ECO:0000313" key="9">
    <source>
        <dbReference type="Proteomes" id="UP000006746"/>
    </source>
</evidence>
<dbReference type="Gene3D" id="2.40.30.170">
    <property type="match status" value="1"/>
</dbReference>
<dbReference type="PATRIC" id="fig|1207063.3.peg.240"/>
<dbReference type="GO" id="GO:0005886">
    <property type="term" value="C:plasma membrane"/>
    <property type="evidence" value="ECO:0007669"/>
    <property type="project" value="TreeGrafter"/>
</dbReference>
<comment type="subcellular location">
    <subcellularLocation>
        <location evidence="1">Cell envelope</location>
    </subcellularLocation>
</comment>
<proteinExistence type="inferred from homology"/>
<reference evidence="8 9" key="1">
    <citation type="journal article" date="2012" name="J. Bacteriol.">
        <title>Genome Sequence of Oceanibaculum indicum Type Strain P24.</title>
        <authorList>
            <person name="Lai Q."/>
            <person name="Shao Z."/>
        </authorList>
    </citation>
    <scope>NUCLEOTIDE SEQUENCE [LARGE SCALE GENOMIC DNA]</scope>
    <source>
        <strain evidence="8 9">P24</strain>
    </source>
</reference>
<name>K2JTW3_9PROT</name>
<dbReference type="eggNOG" id="COG0845">
    <property type="taxonomic scope" value="Bacteria"/>
</dbReference>
<dbReference type="NCBIfam" id="TIGR01730">
    <property type="entry name" value="RND_mfp"/>
    <property type="match status" value="1"/>
</dbReference>
<dbReference type="STRING" id="1207063.P24_01165"/>
<dbReference type="Pfam" id="PF25944">
    <property type="entry name" value="Beta-barrel_RND"/>
    <property type="match status" value="1"/>
</dbReference>
<dbReference type="Gene3D" id="2.40.420.20">
    <property type="match status" value="1"/>
</dbReference>
<dbReference type="RefSeq" id="WP_008942852.1">
    <property type="nucleotide sequence ID" value="NZ_AMRL01000001.1"/>
</dbReference>
<evidence type="ECO:0000256" key="2">
    <source>
        <dbReference type="ARBA" id="ARBA00009477"/>
    </source>
</evidence>
<dbReference type="FunFam" id="2.40.420.20:FF:000001">
    <property type="entry name" value="Efflux RND transporter periplasmic adaptor subunit"/>
    <property type="match status" value="1"/>
</dbReference>
<feature type="domain" description="Multidrug resistance protein MdtA-like alpha-helical hairpin" evidence="4">
    <location>
        <begin position="117"/>
        <end position="187"/>
    </location>
</feature>
<dbReference type="AlphaFoldDB" id="K2JTW3"/>
<accession>K2JTW3</accession>
<evidence type="ECO:0000259" key="7">
    <source>
        <dbReference type="Pfam" id="PF25967"/>
    </source>
</evidence>
<organism evidence="8 9">
    <name type="scientific">Oceanibaculum indicum P24</name>
    <dbReference type="NCBI Taxonomy" id="1207063"/>
    <lineage>
        <taxon>Bacteria</taxon>
        <taxon>Pseudomonadati</taxon>
        <taxon>Pseudomonadota</taxon>
        <taxon>Alphaproteobacteria</taxon>
        <taxon>Rhodospirillales</taxon>
        <taxon>Oceanibaculaceae</taxon>
        <taxon>Oceanibaculum</taxon>
    </lineage>
</organism>
<dbReference type="PANTHER" id="PTHR30158:SF10">
    <property type="entry name" value="CATION EFFLUX PUMP"/>
    <property type="match status" value="1"/>
</dbReference>
<dbReference type="Proteomes" id="UP000006746">
    <property type="component" value="Unassembled WGS sequence"/>
</dbReference>